<dbReference type="GO" id="GO:0042421">
    <property type="term" value="P:norepinephrine biosynthetic process"/>
    <property type="evidence" value="ECO:0007669"/>
    <property type="project" value="TreeGrafter"/>
</dbReference>
<dbReference type="InterPro" id="IPR045266">
    <property type="entry name" value="DOH_DOMON"/>
</dbReference>
<evidence type="ECO:0000313" key="9">
    <source>
        <dbReference type="EMBL" id="GFS41545.1"/>
    </source>
</evidence>
<dbReference type="Pfam" id="PF03351">
    <property type="entry name" value="DOMON"/>
    <property type="match status" value="1"/>
</dbReference>
<organism evidence="9 10">
    <name type="scientific">Trichonephila inaurata madagascariensis</name>
    <dbReference type="NCBI Taxonomy" id="2747483"/>
    <lineage>
        <taxon>Eukaryota</taxon>
        <taxon>Metazoa</taxon>
        <taxon>Ecdysozoa</taxon>
        <taxon>Arthropoda</taxon>
        <taxon>Chelicerata</taxon>
        <taxon>Arachnida</taxon>
        <taxon>Araneae</taxon>
        <taxon>Araneomorphae</taxon>
        <taxon>Entelegynae</taxon>
        <taxon>Araneoidea</taxon>
        <taxon>Nephilidae</taxon>
        <taxon>Trichonephila</taxon>
        <taxon>Trichonephila inaurata</taxon>
    </lineage>
</organism>
<evidence type="ECO:0000256" key="7">
    <source>
        <dbReference type="SAM" id="SignalP"/>
    </source>
</evidence>
<dbReference type="PROSITE" id="PS50836">
    <property type="entry name" value="DOMON"/>
    <property type="match status" value="1"/>
</dbReference>
<proteinExistence type="predicted"/>
<dbReference type="EMBL" id="BMAV01025449">
    <property type="protein sequence ID" value="GFS41545.1"/>
    <property type="molecule type" value="Genomic_DNA"/>
</dbReference>
<dbReference type="AlphaFoldDB" id="A0A8X6IDF2"/>
<comment type="caution">
    <text evidence="9">The sequence shown here is derived from an EMBL/GenBank/DDBJ whole genome shotgun (WGS) entry which is preliminary data.</text>
</comment>
<gene>
    <name evidence="9" type="primary">DBH</name>
    <name evidence="9" type="ORF">TNIN_80681</name>
</gene>
<keyword evidence="7" id="KW-0732">Signal</keyword>
<dbReference type="GO" id="GO:0042420">
    <property type="term" value="P:dopamine catabolic process"/>
    <property type="evidence" value="ECO:0007669"/>
    <property type="project" value="TreeGrafter"/>
</dbReference>
<dbReference type="PANTHER" id="PTHR10157:SF29">
    <property type="entry name" value="DOPAMINE BETA-HYDROXYLASE"/>
    <property type="match status" value="1"/>
</dbReference>
<dbReference type="InterPro" id="IPR005018">
    <property type="entry name" value="DOMON_domain"/>
</dbReference>
<protein>
    <submittedName>
        <fullName evidence="9">Dopamine beta-hydroxylase</fullName>
    </submittedName>
</protein>
<evidence type="ECO:0000256" key="1">
    <source>
        <dbReference type="ARBA" id="ARBA00001973"/>
    </source>
</evidence>
<dbReference type="GO" id="GO:0006589">
    <property type="term" value="P:octopamine biosynthetic process"/>
    <property type="evidence" value="ECO:0007669"/>
    <property type="project" value="TreeGrafter"/>
</dbReference>
<dbReference type="Proteomes" id="UP000886998">
    <property type="component" value="Unassembled WGS sequence"/>
</dbReference>
<feature type="signal peptide" evidence="7">
    <location>
        <begin position="1"/>
        <end position="22"/>
    </location>
</feature>
<keyword evidence="4" id="KW-0560">Oxidoreductase</keyword>
<dbReference type="PANTHER" id="PTHR10157">
    <property type="entry name" value="DOPAMINE BETA HYDROXYLASE RELATED"/>
    <property type="match status" value="1"/>
</dbReference>
<dbReference type="InterPro" id="IPR028460">
    <property type="entry name" value="Tbh/DBH"/>
</dbReference>
<dbReference type="OrthoDB" id="6424370at2759"/>
<dbReference type="GO" id="GO:0005615">
    <property type="term" value="C:extracellular space"/>
    <property type="evidence" value="ECO:0007669"/>
    <property type="project" value="TreeGrafter"/>
</dbReference>
<comment type="subcellular location">
    <subcellularLocation>
        <location evidence="2">Membrane</location>
        <topology evidence="2">Single-pass membrane protein</topology>
    </subcellularLocation>
</comment>
<evidence type="ECO:0000256" key="4">
    <source>
        <dbReference type="ARBA" id="ARBA00023002"/>
    </source>
</evidence>
<keyword evidence="6" id="KW-0503">Monooxygenase</keyword>
<evidence type="ECO:0000256" key="6">
    <source>
        <dbReference type="ARBA" id="ARBA00023033"/>
    </source>
</evidence>
<feature type="chain" id="PRO_5036463694" evidence="7">
    <location>
        <begin position="23"/>
        <end position="115"/>
    </location>
</feature>
<accession>A0A8X6IDF2</accession>
<sequence>MLLRCLGVLLLLQVPGLRLTTADNSLITIPERSANAVLYFETVLDPNDKLHLYWIVDYEEETVTFEVRARISEHDWIGIGFSDRGEVKKADLCILWTDRKRKNRFQVKRMILSEV</sequence>
<evidence type="ECO:0000256" key="3">
    <source>
        <dbReference type="ARBA" id="ARBA00022723"/>
    </source>
</evidence>
<comment type="cofactor">
    <cofactor evidence="1">
        <name>Cu(2+)</name>
        <dbReference type="ChEBI" id="CHEBI:29036"/>
    </cofactor>
</comment>
<feature type="domain" description="DOMON" evidence="8">
    <location>
        <begin position="48"/>
        <end position="115"/>
    </location>
</feature>
<keyword evidence="10" id="KW-1185">Reference proteome</keyword>
<dbReference type="GO" id="GO:0030667">
    <property type="term" value="C:secretory granule membrane"/>
    <property type="evidence" value="ECO:0007669"/>
    <property type="project" value="TreeGrafter"/>
</dbReference>
<reference evidence="9" key="1">
    <citation type="submission" date="2020-08" db="EMBL/GenBank/DDBJ databases">
        <title>Multicomponent nature underlies the extraordinary mechanical properties of spider dragline silk.</title>
        <authorList>
            <person name="Kono N."/>
            <person name="Nakamura H."/>
            <person name="Mori M."/>
            <person name="Yoshida Y."/>
            <person name="Ohtoshi R."/>
            <person name="Malay A.D."/>
            <person name="Moran D.A.P."/>
            <person name="Tomita M."/>
            <person name="Numata K."/>
            <person name="Arakawa K."/>
        </authorList>
    </citation>
    <scope>NUCLEOTIDE SEQUENCE</scope>
</reference>
<dbReference type="GO" id="GO:0004500">
    <property type="term" value="F:dopamine beta-monooxygenase activity"/>
    <property type="evidence" value="ECO:0007669"/>
    <property type="project" value="InterPro"/>
</dbReference>
<dbReference type="PRINTS" id="PR00767">
    <property type="entry name" value="DBMONOXGNASE"/>
</dbReference>
<dbReference type="InterPro" id="IPR000945">
    <property type="entry name" value="DBH-like"/>
</dbReference>
<name>A0A8X6IDF2_9ARAC</name>
<dbReference type="GO" id="GO:0005507">
    <property type="term" value="F:copper ion binding"/>
    <property type="evidence" value="ECO:0007669"/>
    <property type="project" value="TreeGrafter"/>
</dbReference>
<evidence type="ECO:0000313" key="10">
    <source>
        <dbReference type="Proteomes" id="UP000886998"/>
    </source>
</evidence>
<evidence type="ECO:0000256" key="2">
    <source>
        <dbReference type="ARBA" id="ARBA00004167"/>
    </source>
</evidence>
<keyword evidence="5" id="KW-0186">Copper</keyword>
<keyword evidence="3" id="KW-0479">Metal-binding</keyword>
<evidence type="ECO:0000256" key="5">
    <source>
        <dbReference type="ARBA" id="ARBA00023008"/>
    </source>
</evidence>
<dbReference type="CDD" id="cd09631">
    <property type="entry name" value="DOMON_DOH"/>
    <property type="match status" value="1"/>
</dbReference>
<evidence type="ECO:0000259" key="8">
    <source>
        <dbReference type="PROSITE" id="PS50836"/>
    </source>
</evidence>